<accession>A0A067TMF2</accession>
<sequence>MLTVTFIRHGESEDNLRSVWAGWKDAPLSELGKKQANALGEWFASTPLTHVYASPLLRAHATGKFVQHHQSHPQPPLTVNPDLREQHFGIAEGYPWVLQPPEDTPYEVLYEQKIFPVLYGREEKFPEGESLDDLARRAEEAVKECVLPHLPEAHKKDGVHVAIASHGLCIGEMVPALLRLDPKANRNERHTGLMNTGWTRVEVRFRDSHIGPIDPTSPPPLEVRVTHVNNKEHLKSMKEVPHVAIDGASTEARAFFGGEKVQQNGNL</sequence>
<name>A0A067TMF2_GALM3</name>
<dbReference type="Pfam" id="PF00300">
    <property type="entry name" value="His_Phos_1"/>
    <property type="match status" value="1"/>
</dbReference>
<dbReference type="InterPro" id="IPR029033">
    <property type="entry name" value="His_PPase_superfam"/>
</dbReference>
<dbReference type="GO" id="GO:0043456">
    <property type="term" value="P:regulation of pentose-phosphate shunt"/>
    <property type="evidence" value="ECO:0007669"/>
    <property type="project" value="TreeGrafter"/>
</dbReference>
<evidence type="ECO:0000256" key="1">
    <source>
        <dbReference type="ARBA" id="ARBA00022801"/>
    </source>
</evidence>
<dbReference type="HOGENOM" id="CLU_033323_0_1_1"/>
<dbReference type="SMART" id="SM00855">
    <property type="entry name" value="PGAM"/>
    <property type="match status" value="1"/>
</dbReference>
<reference evidence="5" key="1">
    <citation type="journal article" date="2014" name="Proc. Natl. Acad. Sci. U.S.A.">
        <title>Extensive sampling of basidiomycete genomes demonstrates inadequacy of the white-rot/brown-rot paradigm for wood decay fungi.</title>
        <authorList>
            <person name="Riley R."/>
            <person name="Salamov A.A."/>
            <person name="Brown D.W."/>
            <person name="Nagy L.G."/>
            <person name="Floudas D."/>
            <person name="Held B.W."/>
            <person name="Levasseur A."/>
            <person name="Lombard V."/>
            <person name="Morin E."/>
            <person name="Otillar R."/>
            <person name="Lindquist E.A."/>
            <person name="Sun H."/>
            <person name="LaButti K.M."/>
            <person name="Schmutz J."/>
            <person name="Jabbour D."/>
            <person name="Luo H."/>
            <person name="Baker S.E."/>
            <person name="Pisabarro A.G."/>
            <person name="Walton J.D."/>
            <person name="Blanchette R.A."/>
            <person name="Henrissat B."/>
            <person name="Martin F."/>
            <person name="Cullen D."/>
            <person name="Hibbett D.S."/>
            <person name="Grigoriev I.V."/>
        </authorList>
    </citation>
    <scope>NUCLEOTIDE SEQUENCE [LARGE SCALE GENOMIC DNA]</scope>
    <source>
        <strain evidence="5">CBS 339.88</strain>
    </source>
</reference>
<dbReference type="GO" id="GO:0005829">
    <property type="term" value="C:cytosol"/>
    <property type="evidence" value="ECO:0007669"/>
    <property type="project" value="TreeGrafter"/>
</dbReference>
<feature type="binding site" evidence="3">
    <location>
        <position position="58"/>
    </location>
    <ligand>
        <name>substrate</name>
    </ligand>
</feature>
<evidence type="ECO:0000256" key="3">
    <source>
        <dbReference type="PIRSR" id="PIRSR613078-2"/>
    </source>
</evidence>
<dbReference type="Proteomes" id="UP000027222">
    <property type="component" value="Unassembled WGS sequence"/>
</dbReference>
<dbReference type="CDD" id="cd07067">
    <property type="entry name" value="HP_PGM_like"/>
    <property type="match status" value="1"/>
</dbReference>
<dbReference type="Gene3D" id="3.40.50.1240">
    <property type="entry name" value="Phosphoglycerate mutase-like"/>
    <property type="match status" value="1"/>
</dbReference>
<dbReference type="InterPro" id="IPR051695">
    <property type="entry name" value="Phosphoglycerate_Mutase"/>
</dbReference>
<protein>
    <recommendedName>
        <fullName evidence="6">Phosphoglycerate mutase</fullName>
    </recommendedName>
</protein>
<dbReference type="OrthoDB" id="354304at2759"/>
<keyword evidence="1" id="KW-0378">Hydrolase</keyword>
<evidence type="ECO:0000313" key="5">
    <source>
        <dbReference type="Proteomes" id="UP000027222"/>
    </source>
</evidence>
<proteinExistence type="predicted"/>
<gene>
    <name evidence="4" type="ORF">GALMADRAFT_62388</name>
</gene>
<keyword evidence="5" id="KW-1185">Reference proteome</keyword>
<dbReference type="AlphaFoldDB" id="A0A067TMF2"/>
<dbReference type="SUPFAM" id="SSF53254">
    <property type="entry name" value="Phosphoglycerate mutase-like"/>
    <property type="match status" value="1"/>
</dbReference>
<evidence type="ECO:0000313" key="4">
    <source>
        <dbReference type="EMBL" id="KDR80143.1"/>
    </source>
</evidence>
<dbReference type="PANTHER" id="PTHR46517">
    <property type="entry name" value="FRUCTOSE-2,6-BISPHOSPHATASE TIGAR"/>
    <property type="match status" value="1"/>
</dbReference>
<dbReference type="PANTHER" id="PTHR46517:SF1">
    <property type="entry name" value="FRUCTOSE-2,6-BISPHOSPHATASE TIGAR"/>
    <property type="match status" value="1"/>
</dbReference>
<organism evidence="4 5">
    <name type="scientific">Galerina marginata (strain CBS 339.88)</name>
    <dbReference type="NCBI Taxonomy" id="685588"/>
    <lineage>
        <taxon>Eukaryota</taxon>
        <taxon>Fungi</taxon>
        <taxon>Dikarya</taxon>
        <taxon>Basidiomycota</taxon>
        <taxon>Agaricomycotina</taxon>
        <taxon>Agaricomycetes</taxon>
        <taxon>Agaricomycetidae</taxon>
        <taxon>Agaricales</taxon>
        <taxon>Agaricineae</taxon>
        <taxon>Strophariaceae</taxon>
        <taxon>Galerina</taxon>
    </lineage>
</organism>
<dbReference type="GO" id="GO:0004331">
    <property type="term" value="F:fructose-2,6-bisphosphate 2-phosphatase activity"/>
    <property type="evidence" value="ECO:0007669"/>
    <property type="project" value="TreeGrafter"/>
</dbReference>
<dbReference type="EMBL" id="KL142372">
    <property type="protein sequence ID" value="KDR80143.1"/>
    <property type="molecule type" value="Genomic_DNA"/>
</dbReference>
<feature type="active site" description="Proton donor/acceptor" evidence="2">
    <location>
        <position position="85"/>
    </location>
</feature>
<dbReference type="InterPro" id="IPR013078">
    <property type="entry name" value="His_Pase_superF_clade-1"/>
</dbReference>
<evidence type="ECO:0000256" key="2">
    <source>
        <dbReference type="PIRSR" id="PIRSR613078-1"/>
    </source>
</evidence>
<feature type="active site" description="Tele-phosphohistidine intermediate" evidence="2">
    <location>
        <position position="9"/>
    </location>
</feature>
<dbReference type="STRING" id="685588.A0A067TMF2"/>
<feature type="binding site" evidence="3">
    <location>
        <begin position="8"/>
        <end position="15"/>
    </location>
    <ligand>
        <name>substrate</name>
    </ligand>
</feature>
<dbReference type="GO" id="GO:0045820">
    <property type="term" value="P:negative regulation of glycolytic process"/>
    <property type="evidence" value="ECO:0007669"/>
    <property type="project" value="TreeGrafter"/>
</dbReference>
<evidence type="ECO:0008006" key="6">
    <source>
        <dbReference type="Google" id="ProtNLM"/>
    </source>
</evidence>